<keyword evidence="4" id="KW-1185">Reference proteome</keyword>
<evidence type="ECO:0000256" key="1">
    <source>
        <dbReference type="ARBA" id="ARBA00022468"/>
    </source>
</evidence>
<proteinExistence type="predicted"/>
<sequence length="187" mass="21384">VQYAVVCALKVITEHEGVFIHPGSDEDSSDQDLLISGSLRIVDKDAEIFVEYRPLEDTVDPTNMLCAGKKDSSSVMEWEQVSSERSQQVLETQQSYETEWDMVNTVSFKKRPCSNTECCLNHNHERSRWALSFHINELKSVTVKKEGWTFLVFRLKDSSTPLPALHFHQGGSNEFLDSLKNLTRLME</sequence>
<feature type="domain" description="Small G protein signalling modulator 1/2 Rab-binding" evidence="2">
    <location>
        <begin position="11"/>
        <end position="172"/>
    </location>
</feature>
<dbReference type="OMA" id="PRGPWAF"/>
<reference evidence="4" key="1">
    <citation type="journal article" date="2004" name="Nature">
        <title>Genome duplication in the teleost fish Tetraodon nigroviridis reveals the early vertebrate proto-karyotype.</title>
        <authorList>
            <person name="Jaillon O."/>
            <person name="Aury J.-M."/>
            <person name="Brunet F."/>
            <person name="Petit J.-L."/>
            <person name="Stange-Thomann N."/>
            <person name="Mauceli E."/>
            <person name="Bouneau L."/>
            <person name="Fischer C."/>
            <person name="Ozouf-Costaz C."/>
            <person name="Bernot A."/>
            <person name="Nicaud S."/>
            <person name="Jaffe D."/>
            <person name="Fisher S."/>
            <person name="Lutfalla G."/>
            <person name="Dossat C."/>
            <person name="Segurens B."/>
            <person name="Dasilva C."/>
            <person name="Salanoubat M."/>
            <person name="Levy M."/>
            <person name="Boudet N."/>
            <person name="Castellano S."/>
            <person name="Anthouard V."/>
            <person name="Jubin C."/>
            <person name="Castelli V."/>
            <person name="Katinka M."/>
            <person name="Vacherie B."/>
            <person name="Biemont C."/>
            <person name="Skalli Z."/>
            <person name="Cattolico L."/>
            <person name="Poulain J."/>
            <person name="De Berardinis V."/>
            <person name="Cruaud C."/>
            <person name="Duprat S."/>
            <person name="Brottier P."/>
            <person name="Coutanceau J.-P."/>
            <person name="Gouzy J."/>
            <person name="Parra G."/>
            <person name="Lardier G."/>
            <person name="Chapple C."/>
            <person name="McKernan K.J."/>
            <person name="McEwan P."/>
            <person name="Bosak S."/>
            <person name="Kellis M."/>
            <person name="Volff J.-N."/>
            <person name="Guigo R."/>
            <person name="Zody M.C."/>
            <person name="Mesirov J."/>
            <person name="Lindblad-Toh K."/>
            <person name="Birren B."/>
            <person name="Nusbaum C."/>
            <person name="Kahn D."/>
            <person name="Robinson-Rechavi M."/>
            <person name="Laudet V."/>
            <person name="Schachter V."/>
            <person name="Quetier F."/>
            <person name="Saurin W."/>
            <person name="Scarpelli C."/>
            <person name="Wincker P."/>
            <person name="Lander E.S."/>
            <person name="Weissenbach J."/>
            <person name="Roest Crollius H."/>
        </authorList>
    </citation>
    <scope>NUCLEOTIDE SEQUENCE [LARGE SCALE GENOMIC DNA]</scope>
</reference>
<dbReference type="GO" id="GO:0005096">
    <property type="term" value="F:GTPase activator activity"/>
    <property type="evidence" value="ECO:0007669"/>
    <property type="project" value="UniProtKB-KW"/>
</dbReference>
<reference evidence="3" key="3">
    <citation type="submission" date="2025-09" db="UniProtKB">
        <authorList>
            <consortium name="Ensembl"/>
        </authorList>
    </citation>
    <scope>IDENTIFICATION</scope>
</reference>
<evidence type="ECO:0000313" key="3">
    <source>
        <dbReference type="Ensembl" id="ENSTNIP00000004952.1"/>
    </source>
</evidence>
<keyword evidence="1" id="KW-0343">GTPase activation</keyword>
<dbReference type="AlphaFoldDB" id="H3C9N0"/>
<dbReference type="HOGENOM" id="CLU_1536079_0_0_1"/>
<dbReference type="Proteomes" id="UP000007303">
    <property type="component" value="Unassembled WGS sequence"/>
</dbReference>
<dbReference type="STRING" id="99883.ENSTNIP00000004952"/>
<dbReference type="InterPro" id="IPR021935">
    <property type="entry name" value="SGSM1/2_RBD"/>
</dbReference>
<dbReference type="InParanoid" id="H3C9N0"/>
<protein>
    <recommendedName>
        <fullName evidence="2">Small G protein signalling modulator 1/2 Rab-binding domain-containing protein</fullName>
    </recommendedName>
</protein>
<name>H3C9N0_TETNG</name>
<evidence type="ECO:0000259" key="2">
    <source>
        <dbReference type="Pfam" id="PF12068"/>
    </source>
</evidence>
<dbReference type="Ensembl" id="ENSTNIT00000005098.1">
    <property type="protein sequence ID" value="ENSTNIP00000004952.1"/>
    <property type="gene ID" value="ENSTNIG00000002431.1"/>
</dbReference>
<accession>H3C9N0</accession>
<evidence type="ECO:0000313" key="4">
    <source>
        <dbReference type="Proteomes" id="UP000007303"/>
    </source>
</evidence>
<dbReference type="Pfam" id="PF12068">
    <property type="entry name" value="PH_RBD"/>
    <property type="match status" value="1"/>
</dbReference>
<reference evidence="3" key="2">
    <citation type="submission" date="2025-08" db="UniProtKB">
        <authorList>
            <consortium name="Ensembl"/>
        </authorList>
    </citation>
    <scope>IDENTIFICATION</scope>
</reference>
<organism evidence="3 4">
    <name type="scientific">Tetraodon nigroviridis</name>
    <name type="common">Spotted green pufferfish</name>
    <name type="synonym">Chelonodon nigroviridis</name>
    <dbReference type="NCBI Taxonomy" id="99883"/>
    <lineage>
        <taxon>Eukaryota</taxon>
        <taxon>Metazoa</taxon>
        <taxon>Chordata</taxon>
        <taxon>Craniata</taxon>
        <taxon>Vertebrata</taxon>
        <taxon>Euteleostomi</taxon>
        <taxon>Actinopterygii</taxon>
        <taxon>Neopterygii</taxon>
        <taxon>Teleostei</taxon>
        <taxon>Neoteleostei</taxon>
        <taxon>Acanthomorphata</taxon>
        <taxon>Eupercaria</taxon>
        <taxon>Tetraodontiformes</taxon>
        <taxon>Tetradontoidea</taxon>
        <taxon>Tetraodontidae</taxon>
        <taxon>Tetraodon</taxon>
    </lineage>
</organism>
<dbReference type="GeneTree" id="ENSGT00940000156429"/>